<protein>
    <recommendedName>
        <fullName evidence="5 18">NADH-ubiquinone oxidoreductase chain 2</fullName>
        <ecNumber evidence="4 18">7.1.1.2</ecNumber>
    </recommendedName>
</protein>
<feature type="transmembrane region" description="Helical" evidence="18">
    <location>
        <begin position="307"/>
        <end position="329"/>
    </location>
</feature>
<evidence type="ECO:0000256" key="7">
    <source>
        <dbReference type="ARBA" id="ARBA00022660"/>
    </source>
</evidence>
<keyword evidence="8 18" id="KW-0812">Transmembrane</keyword>
<feature type="transmembrane region" description="Helical" evidence="18">
    <location>
        <begin position="59"/>
        <end position="79"/>
    </location>
</feature>
<evidence type="ECO:0000256" key="9">
    <source>
        <dbReference type="ARBA" id="ARBA00022792"/>
    </source>
</evidence>
<comment type="catalytic activity">
    <reaction evidence="17 18">
        <text>a ubiquinone + NADH + 5 H(+)(in) = a ubiquinol + NAD(+) + 4 H(+)(out)</text>
        <dbReference type="Rhea" id="RHEA:29091"/>
        <dbReference type="Rhea" id="RHEA-COMP:9565"/>
        <dbReference type="Rhea" id="RHEA-COMP:9566"/>
        <dbReference type="ChEBI" id="CHEBI:15378"/>
        <dbReference type="ChEBI" id="CHEBI:16389"/>
        <dbReference type="ChEBI" id="CHEBI:17976"/>
        <dbReference type="ChEBI" id="CHEBI:57540"/>
        <dbReference type="ChEBI" id="CHEBI:57945"/>
        <dbReference type="EC" id="7.1.1.2"/>
    </reaction>
</comment>
<keyword evidence="12 18" id="KW-1133">Transmembrane helix</keyword>
<evidence type="ECO:0000256" key="3">
    <source>
        <dbReference type="ARBA" id="ARBA00007012"/>
    </source>
</evidence>
<dbReference type="GO" id="GO:0008137">
    <property type="term" value="F:NADH dehydrogenase (ubiquinone) activity"/>
    <property type="evidence" value="ECO:0007669"/>
    <property type="project" value="UniProtKB-EC"/>
</dbReference>
<keyword evidence="16 18" id="KW-0472">Membrane</keyword>
<comment type="function">
    <text evidence="1">Core subunit of the mitochondrial membrane respiratory chain NADH dehydrogenase (Complex I) that is believed to belong to the minimal assembly required for catalysis. Complex I functions in the transfer of electrons from NADH to the respiratory chain. The immediate electron acceptor for the enzyme is believed to be ubiquinone.</text>
</comment>
<feature type="transmembrane region" description="Helical" evidence="18">
    <location>
        <begin position="268"/>
        <end position="295"/>
    </location>
</feature>
<accession>K7ZVU7</accession>
<dbReference type="AlphaFoldDB" id="K7ZVU7"/>
<dbReference type="PRINTS" id="PR01436">
    <property type="entry name" value="NADHDHGNASE2"/>
</dbReference>
<dbReference type="GO" id="GO:0005743">
    <property type="term" value="C:mitochondrial inner membrane"/>
    <property type="evidence" value="ECO:0007669"/>
    <property type="project" value="UniProtKB-SubCell"/>
</dbReference>
<dbReference type="InterPro" id="IPR001750">
    <property type="entry name" value="ND/Mrp_TM"/>
</dbReference>
<comment type="function">
    <text evidence="18">Core subunit of the mitochondrial membrane respiratory chain NADH dehydrogenase (Complex I) which catalyzes electron transfer from NADH through the respiratory chain, using ubiquinone as an electron acceptor. Essential for the catalytic activity and assembly of complex I.</text>
</comment>
<evidence type="ECO:0000259" key="19">
    <source>
        <dbReference type="Pfam" id="PF00361"/>
    </source>
</evidence>
<dbReference type="EMBL" id="HE860505">
    <property type="protein sequence ID" value="CCI69303.1"/>
    <property type="molecule type" value="Genomic_DNA"/>
</dbReference>
<feature type="transmembrane region" description="Helical" evidence="18">
    <location>
        <begin position="115"/>
        <end position="139"/>
    </location>
</feature>
<keyword evidence="10 18" id="KW-1278">Translocase</keyword>
<dbReference type="GO" id="GO:0006120">
    <property type="term" value="P:mitochondrial electron transport, NADH to ubiquinone"/>
    <property type="evidence" value="ECO:0007669"/>
    <property type="project" value="InterPro"/>
</dbReference>
<evidence type="ECO:0000256" key="17">
    <source>
        <dbReference type="ARBA" id="ARBA00049551"/>
    </source>
</evidence>
<dbReference type="EC" id="7.1.1.2" evidence="4 18"/>
<feature type="transmembrane region" description="Helical" evidence="18">
    <location>
        <begin position="227"/>
        <end position="248"/>
    </location>
</feature>
<sequence length="330" mass="38511">MFFHPSSILFFLFLLASIIMMICMNSWFLIWFFIEMNLLCFIPLILLKKSKYSVESSLKYFFVQVLGSILILLGILFMYMNLNLYDYLFISGLSIKLALAPFHQWMINIVEGLDWFLVGLLFTLQKVGPFILLNYIYMMKESMNYVFYFLALLCALIGSLGGLFTSSLRKIMAFSSVAHSGWLLLSLMLSIYMWLMYFIFYAFILFSILILFNQYTVNNLNHIFLKLNSLISLGMGLSLLSMGGMPPFTGFIPKFIVMKEFMSYCNFFIFFVLLFSVIISLFFYARIFIFNFIFLNNKSVFLLNKNITLPLSLFINLVGLVFIPFLTYLS</sequence>
<keyword evidence="9 18" id="KW-0999">Mitochondrion inner membrane</keyword>
<feature type="domain" description="NADH:quinone oxidoreductase/Mrp antiporter transmembrane" evidence="19">
    <location>
        <begin position="82"/>
        <end position="279"/>
    </location>
</feature>
<evidence type="ECO:0000256" key="18">
    <source>
        <dbReference type="RuleBase" id="RU003403"/>
    </source>
</evidence>
<keyword evidence="15 18" id="KW-0496">Mitochondrion</keyword>
<dbReference type="Pfam" id="PF00361">
    <property type="entry name" value="Proton_antipo_M"/>
    <property type="match status" value="1"/>
</dbReference>
<evidence type="ECO:0000256" key="14">
    <source>
        <dbReference type="ARBA" id="ARBA00023075"/>
    </source>
</evidence>
<keyword evidence="14 18" id="KW-0830">Ubiquinone</keyword>
<dbReference type="InterPro" id="IPR050175">
    <property type="entry name" value="Complex_I_Subunit_2"/>
</dbReference>
<dbReference type="PANTHER" id="PTHR46552">
    <property type="entry name" value="NADH-UBIQUINONE OXIDOREDUCTASE CHAIN 2"/>
    <property type="match status" value="1"/>
</dbReference>
<evidence type="ECO:0000256" key="1">
    <source>
        <dbReference type="ARBA" id="ARBA00003257"/>
    </source>
</evidence>
<geneLocation type="mitochondrion" evidence="20"/>
<feature type="transmembrane region" description="Helical" evidence="18">
    <location>
        <begin position="7"/>
        <end position="22"/>
    </location>
</feature>
<feature type="transmembrane region" description="Helical" evidence="18">
    <location>
        <begin position="198"/>
        <end position="215"/>
    </location>
</feature>
<evidence type="ECO:0000256" key="16">
    <source>
        <dbReference type="ARBA" id="ARBA00023136"/>
    </source>
</evidence>
<evidence type="ECO:0000256" key="4">
    <source>
        <dbReference type="ARBA" id="ARBA00012944"/>
    </source>
</evidence>
<keyword evidence="6" id="KW-0813">Transport</keyword>
<comment type="similarity">
    <text evidence="3 18">Belongs to the complex I subunit 2 family.</text>
</comment>
<name>K7ZVU7_9CRUS</name>
<keyword evidence="7 18" id="KW-0679">Respiratory chain</keyword>
<evidence type="ECO:0000256" key="11">
    <source>
        <dbReference type="ARBA" id="ARBA00022982"/>
    </source>
</evidence>
<comment type="subcellular location">
    <subcellularLocation>
        <location evidence="2 18">Mitochondrion inner membrane</location>
        <topology evidence="2 18">Multi-pass membrane protein</topology>
    </subcellularLocation>
</comment>
<evidence type="ECO:0000313" key="20">
    <source>
        <dbReference type="EMBL" id="CCI69303.1"/>
    </source>
</evidence>
<evidence type="ECO:0000256" key="10">
    <source>
        <dbReference type="ARBA" id="ARBA00022967"/>
    </source>
</evidence>
<dbReference type="InterPro" id="IPR003917">
    <property type="entry name" value="NADH_UbQ_OxRdtase_chain2"/>
</dbReference>
<keyword evidence="11 18" id="KW-0249">Electron transport</keyword>
<proteinExistence type="inferred from homology"/>
<reference evidence="20" key="2">
    <citation type="submission" date="2012-06" db="EMBL/GenBank/DDBJ databases">
        <authorList>
            <person name="Fan L."/>
        </authorList>
    </citation>
    <scope>NUCLEOTIDE SEQUENCE</scope>
</reference>
<reference evidence="20" key="1">
    <citation type="journal article" date="2012" name="Curr. Biol.">
        <title>Mitogenomic phylogenetic analysis supports continental-scale vicariance in subterranean thalassoid crustaceans.</title>
        <authorList>
            <person name="Bauza-Ribot M.M."/>
            <person name="Juan C."/>
            <person name="Nardi F."/>
            <person name="Oromi P."/>
            <person name="Pons J."/>
            <person name="Jaume D."/>
        </authorList>
    </citation>
    <scope>NUCLEOTIDE SEQUENCE</scope>
</reference>
<feature type="transmembrane region" description="Helical" evidence="18">
    <location>
        <begin position="28"/>
        <end position="47"/>
    </location>
</feature>
<keyword evidence="13 18" id="KW-0520">NAD</keyword>
<organism evidence="20">
    <name type="scientific">Metacrangonyx samanensis</name>
    <dbReference type="NCBI Taxonomy" id="1199140"/>
    <lineage>
        <taxon>Eukaryota</taxon>
        <taxon>Metazoa</taxon>
        <taxon>Ecdysozoa</taxon>
        <taxon>Arthropoda</taxon>
        <taxon>Crustacea</taxon>
        <taxon>Multicrustacea</taxon>
        <taxon>Malacostraca</taxon>
        <taxon>Eumalacostraca</taxon>
        <taxon>Peracarida</taxon>
        <taxon>Amphipoda</taxon>
        <taxon>Senticaudata</taxon>
        <taxon>Hadziida</taxon>
        <taxon>Hadzioidea</taxon>
        <taxon>Metacrangonyctidae</taxon>
        <taxon>Metacrangonyx</taxon>
    </lineage>
</organism>
<evidence type="ECO:0000256" key="8">
    <source>
        <dbReference type="ARBA" id="ARBA00022692"/>
    </source>
</evidence>
<evidence type="ECO:0000256" key="6">
    <source>
        <dbReference type="ARBA" id="ARBA00022448"/>
    </source>
</evidence>
<evidence type="ECO:0000256" key="15">
    <source>
        <dbReference type="ARBA" id="ARBA00023128"/>
    </source>
</evidence>
<evidence type="ECO:0000256" key="12">
    <source>
        <dbReference type="ARBA" id="ARBA00022989"/>
    </source>
</evidence>
<gene>
    <name evidence="20" type="primary">nad2</name>
</gene>
<evidence type="ECO:0000256" key="13">
    <source>
        <dbReference type="ARBA" id="ARBA00023027"/>
    </source>
</evidence>
<evidence type="ECO:0000256" key="5">
    <source>
        <dbReference type="ARBA" id="ARBA00021008"/>
    </source>
</evidence>
<feature type="transmembrane region" description="Helical" evidence="18">
    <location>
        <begin position="145"/>
        <end position="164"/>
    </location>
</feature>
<dbReference type="PANTHER" id="PTHR46552:SF1">
    <property type="entry name" value="NADH-UBIQUINONE OXIDOREDUCTASE CHAIN 2"/>
    <property type="match status" value="1"/>
</dbReference>
<evidence type="ECO:0000256" key="2">
    <source>
        <dbReference type="ARBA" id="ARBA00004448"/>
    </source>
</evidence>